<dbReference type="AlphaFoldDB" id="B1ZUI0"/>
<feature type="domain" description="Putative DNA-binding" evidence="1">
    <location>
        <begin position="31"/>
        <end position="139"/>
    </location>
</feature>
<dbReference type="STRING" id="452637.Oter_0734"/>
<reference evidence="2 3" key="1">
    <citation type="journal article" date="2011" name="J. Bacteriol.">
        <title>Genome sequence of the verrucomicrobium Opitutus terrae PB90-1, an abundant inhabitant of rice paddy soil ecosystems.</title>
        <authorList>
            <person name="van Passel M.W."/>
            <person name="Kant R."/>
            <person name="Palva A."/>
            <person name="Copeland A."/>
            <person name="Lucas S."/>
            <person name="Lapidus A."/>
            <person name="Glavina del Rio T."/>
            <person name="Pitluck S."/>
            <person name="Goltsman E."/>
            <person name="Clum A."/>
            <person name="Sun H."/>
            <person name="Schmutz J."/>
            <person name="Larimer F.W."/>
            <person name="Land M.L."/>
            <person name="Hauser L."/>
            <person name="Kyrpides N."/>
            <person name="Mikhailova N."/>
            <person name="Richardson P.P."/>
            <person name="Janssen P.H."/>
            <person name="de Vos W.M."/>
            <person name="Smidt H."/>
        </authorList>
    </citation>
    <scope>NUCLEOTIDE SEQUENCE [LARGE SCALE GENOMIC DNA]</scope>
    <source>
        <strain evidence="3">DSM 11246 / JCM 15787 / PB90-1</strain>
    </source>
</reference>
<evidence type="ECO:0000313" key="2">
    <source>
        <dbReference type="EMBL" id="ACB74023.1"/>
    </source>
</evidence>
<dbReference type="Pfam" id="PF09836">
    <property type="entry name" value="DUF2063"/>
    <property type="match status" value="1"/>
</dbReference>
<dbReference type="EMBL" id="CP001032">
    <property type="protein sequence ID" value="ACB74023.1"/>
    <property type="molecule type" value="Genomic_DNA"/>
</dbReference>
<organism evidence="2 3">
    <name type="scientific">Opitutus terrae (strain DSM 11246 / JCM 15787 / PB90-1)</name>
    <dbReference type="NCBI Taxonomy" id="452637"/>
    <lineage>
        <taxon>Bacteria</taxon>
        <taxon>Pseudomonadati</taxon>
        <taxon>Verrucomicrobiota</taxon>
        <taxon>Opitutia</taxon>
        <taxon>Opitutales</taxon>
        <taxon>Opitutaceae</taxon>
        <taxon>Opitutus</taxon>
    </lineage>
</organism>
<evidence type="ECO:0000313" key="3">
    <source>
        <dbReference type="Proteomes" id="UP000007013"/>
    </source>
</evidence>
<sequence>MKASSAPHRRFRGQGLAAAARADSPARLRAFQRALKDALVRPLAVGDRVPAQAIDGRPMAEFAGEFIKPNDRLTSLERLQIYHRMYWYRLLDCFEDDNPGLCALLGRRRFHRLARAYLAECPSRSFTLRNLCSRLAAFIRAEPGWTAPRTAAAVDMARFEWAQTVAFDAESLPVLNASALAAVSAARLRLGLQPYLALLALQHPVDDYVIRVKQREAWRNAASHAQMTGVRKTPAATLPRLRREPVLVAVHRVNHQLYYKRLEPAAFRILTALRDGQPLARAVAEAGSGTTAEQIRGWFALWTELGWFCRRTTRRLQD</sequence>
<dbReference type="Proteomes" id="UP000007013">
    <property type="component" value="Chromosome"/>
</dbReference>
<dbReference type="HOGENOM" id="CLU_081286_0_0_0"/>
<protein>
    <recommendedName>
        <fullName evidence="1">Putative DNA-binding domain-containing protein</fullName>
    </recommendedName>
</protein>
<dbReference type="InterPro" id="IPR018640">
    <property type="entry name" value="DUF2063"/>
</dbReference>
<dbReference type="eggNOG" id="COG3219">
    <property type="taxonomic scope" value="Bacteria"/>
</dbReference>
<dbReference type="InterPro" id="IPR044922">
    <property type="entry name" value="DUF2063_N_sf"/>
</dbReference>
<gene>
    <name evidence="2" type="ordered locus">Oter_0734</name>
</gene>
<dbReference type="KEGG" id="ote:Oter_0734"/>
<dbReference type="Gene3D" id="1.10.150.690">
    <property type="entry name" value="DUF2063"/>
    <property type="match status" value="1"/>
</dbReference>
<evidence type="ECO:0000259" key="1">
    <source>
        <dbReference type="Pfam" id="PF09836"/>
    </source>
</evidence>
<proteinExistence type="predicted"/>
<dbReference type="OrthoDB" id="192286at2"/>
<keyword evidence="3" id="KW-1185">Reference proteome</keyword>
<dbReference type="RefSeq" id="WP_012373561.1">
    <property type="nucleotide sequence ID" value="NC_010571.1"/>
</dbReference>
<accession>B1ZUI0</accession>
<name>B1ZUI0_OPITP</name>